<proteinExistence type="predicted"/>
<protein>
    <recommendedName>
        <fullName evidence="4">Lysozyme inhibitor LprI N-terminal domain-containing protein</fullName>
    </recommendedName>
</protein>
<comment type="caution">
    <text evidence="2">The sequence shown here is derived from an EMBL/GenBank/DDBJ whole genome shotgun (WGS) entry which is preliminary data.</text>
</comment>
<sequence length="221" mass="25711">MKKLVFLLILPLFLGVGCVEQTKNQPSRFSTTSTPYINQELYTTSTNVDLIEDFRALIDRECIADTSNVYQTECTIMLSDRKAAEREWKQKKIELLKHPEINVYDFFGILSNEQTKIKKWRENFEKFRDIWCDAVTSFRSGSFEPYDVAACKLEIDMRAIKELNNIYYEIIMKNVYDSDGIKDFEPTQADIDKLIKVNTTKRGCIWAGEEDPNCVSPIDIK</sequence>
<dbReference type="PROSITE" id="PS51257">
    <property type="entry name" value="PROKAR_LIPOPROTEIN"/>
    <property type="match status" value="1"/>
</dbReference>
<name>A0A1F6NZZ9_9BACT</name>
<evidence type="ECO:0000313" key="2">
    <source>
        <dbReference type="EMBL" id="OGH89303.1"/>
    </source>
</evidence>
<gene>
    <name evidence="2" type="ORF">A2469_01015</name>
</gene>
<evidence type="ECO:0008006" key="4">
    <source>
        <dbReference type="Google" id="ProtNLM"/>
    </source>
</evidence>
<feature type="chain" id="PRO_5009525884" description="Lysozyme inhibitor LprI N-terminal domain-containing protein" evidence="1">
    <location>
        <begin position="19"/>
        <end position="221"/>
    </location>
</feature>
<dbReference type="AlphaFoldDB" id="A0A1F6NZZ9"/>
<dbReference type="EMBL" id="MFQY01000057">
    <property type="protein sequence ID" value="OGH89303.1"/>
    <property type="molecule type" value="Genomic_DNA"/>
</dbReference>
<organism evidence="2 3">
    <name type="scientific">Candidatus Magasanikbacteria bacterium RIFOXYC2_FULL_40_16</name>
    <dbReference type="NCBI Taxonomy" id="1798703"/>
    <lineage>
        <taxon>Bacteria</taxon>
        <taxon>Candidatus Magasanikiibacteriota</taxon>
    </lineage>
</organism>
<evidence type="ECO:0000313" key="3">
    <source>
        <dbReference type="Proteomes" id="UP000178895"/>
    </source>
</evidence>
<evidence type="ECO:0000256" key="1">
    <source>
        <dbReference type="SAM" id="SignalP"/>
    </source>
</evidence>
<reference evidence="2 3" key="1">
    <citation type="journal article" date="2016" name="Nat. Commun.">
        <title>Thousands of microbial genomes shed light on interconnected biogeochemical processes in an aquifer system.</title>
        <authorList>
            <person name="Anantharaman K."/>
            <person name="Brown C.T."/>
            <person name="Hug L.A."/>
            <person name="Sharon I."/>
            <person name="Castelle C.J."/>
            <person name="Probst A.J."/>
            <person name="Thomas B.C."/>
            <person name="Singh A."/>
            <person name="Wilkins M.J."/>
            <person name="Karaoz U."/>
            <person name="Brodie E.L."/>
            <person name="Williams K.H."/>
            <person name="Hubbard S.S."/>
            <person name="Banfield J.F."/>
        </authorList>
    </citation>
    <scope>NUCLEOTIDE SEQUENCE [LARGE SCALE GENOMIC DNA]</scope>
</reference>
<feature type="signal peptide" evidence="1">
    <location>
        <begin position="1"/>
        <end position="18"/>
    </location>
</feature>
<dbReference type="Proteomes" id="UP000178895">
    <property type="component" value="Unassembled WGS sequence"/>
</dbReference>
<accession>A0A1F6NZZ9</accession>
<keyword evidence="1" id="KW-0732">Signal</keyword>